<name>K2JCY1_9PROT</name>
<gene>
    <name evidence="3" type="ORF">P24_17628</name>
</gene>
<dbReference type="RefSeq" id="WP_008946126.1">
    <property type="nucleotide sequence ID" value="NZ_AMRL01000036.1"/>
</dbReference>
<reference evidence="3 4" key="1">
    <citation type="journal article" date="2012" name="J. Bacteriol.">
        <title>Genome Sequence of Oceanibaculum indicum Type Strain P24.</title>
        <authorList>
            <person name="Lai Q."/>
            <person name="Shao Z."/>
        </authorList>
    </citation>
    <scope>NUCLEOTIDE SEQUENCE [LARGE SCALE GENOMIC DNA]</scope>
    <source>
        <strain evidence="3 4">P24</strain>
    </source>
</reference>
<sequence length="138" mass="14586">MTTRFAALFLLMAIFAYFPIRPAYADCSGPEGVEGEQIYNKTHQTMQFCDGSVWWSMKSGGIVALTNLGECADGHPLVFDEENGNLRCDISPPSPSQPSGSLDTTFNPGSGPEGTGANVHAVAVQPDGNILIGGNFTS</sequence>
<dbReference type="Proteomes" id="UP000006746">
    <property type="component" value="Unassembled WGS sequence"/>
</dbReference>
<evidence type="ECO:0000256" key="1">
    <source>
        <dbReference type="SAM" id="MobiDB-lite"/>
    </source>
</evidence>
<accession>K2JCY1</accession>
<keyword evidence="4" id="KW-1185">Reference proteome</keyword>
<keyword evidence="2" id="KW-0732">Signal</keyword>
<feature type="non-terminal residue" evidence="3">
    <location>
        <position position="138"/>
    </location>
</feature>
<protein>
    <submittedName>
        <fullName evidence="3">Uncharacterized protein</fullName>
    </submittedName>
</protein>
<proteinExistence type="predicted"/>
<feature type="signal peptide" evidence="2">
    <location>
        <begin position="1"/>
        <end position="25"/>
    </location>
</feature>
<feature type="chain" id="PRO_5003859114" evidence="2">
    <location>
        <begin position="26"/>
        <end position="138"/>
    </location>
</feature>
<comment type="caution">
    <text evidence="3">The sequence shown here is derived from an EMBL/GenBank/DDBJ whole genome shotgun (WGS) entry which is preliminary data.</text>
</comment>
<dbReference type="STRING" id="1207063.P24_17628"/>
<feature type="region of interest" description="Disordered" evidence="1">
    <location>
        <begin position="86"/>
        <end position="118"/>
    </location>
</feature>
<evidence type="ECO:0000313" key="4">
    <source>
        <dbReference type="Proteomes" id="UP000006746"/>
    </source>
</evidence>
<dbReference type="EMBL" id="AMRL01000036">
    <property type="protein sequence ID" value="EKE68474.1"/>
    <property type="molecule type" value="Genomic_DNA"/>
</dbReference>
<evidence type="ECO:0000256" key="2">
    <source>
        <dbReference type="SAM" id="SignalP"/>
    </source>
</evidence>
<dbReference type="Gene3D" id="2.80.10.50">
    <property type="match status" value="1"/>
</dbReference>
<evidence type="ECO:0000313" key="3">
    <source>
        <dbReference type="EMBL" id="EKE68474.1"/>
    </source>
</evidence>
<organism evidence="3 4">
    <name type="scientific">Oceanibaculum indicum P24</name>
    <dbReference type="NCBI Taxonomy" id="1207063"/>
    <lineage>
        <taxon>Bacteria</taxon>
        <taxon>Pseudomonadati</taxon>
        <taxon>Pseudomonadota</taxon>
        <taxon>Alphaproteobacteria</taxon>
        <taxon>Rhodospirillales</taxon>
        <taxon>Oceanibaculaceae</taxon>
        <taxon>Oceanibaculum</taxon>
    </lineage>
</organism>
<dbReference type="AlphaFoldDB" id="K2JCY1"/>